<name>A0ABQ3WZI5_9ACTN</name>
<dbReference type="Pfam" id="PF01471">
    <property type="entry name" value="PG_binding_1"/>
    <property type="match status" value="1"/>
</dbReference>
<dbReference type="InterPro" id="IPR036365">
    <property type="entry name" value="PGBD-like_sf"/>
</dbReference>
<comment type="caution">
    <text evidence="2">The sequence shown here is derived from an EMBL/GenBank/DDBJ whole genome shotgun (WGS) entry which is preliminary data.</text>
</comment>
<keyword evidence="3" id="KW-1185">Reference proteome</keyword>
<dbReference type="PANTHER" id="PTHR30469">
    <property type="entry name" value="MULTIDRUG RESISTANCE PROTEIN MDTA"/>
    <property type="match status" value="1"/>
</dbReference>
<evidence type="ECO:0000313" key="3">
    <source>
        <dbReference type="Proteomes" id="UP000612282"/>
    </source>
</evidence>
<dbReference type="EMBL" id="BOMG01000003">
    <property type="protein sequence ID" value="GID51696.1"/>
    <property type="molecule type" value="Genomic_DNA"/>
</dbReference>
<dbReference type="Proteomes" id="UP000612282">
    <property type="component" value="Unassembled WGS sequence"/>
</dbReference>
<sequence length="350" mass="35973">MSRRRTAAVVGGVVAVGAVVTAVTVFSLANTDESPTTAGTAPISTAEVTKETLVDRESHDGTLAHGDSTTISARGGGTITALPMEGSTISRGKWIYRIDNKPVTLLYGTLPAYRTLKTGVKGADVKQFEQNLWALGYRGFTPDTTYSWVTASVVKDWQDDLGLKKTGTVEAGQIVYTDGTVRVDSLTVQRGTVVGQGTEIEKITGTSPLATVVLDASSGRLATAGAAVQIELSDGKVVPGKVKKVATLVAKADDGQTDTTKFQATISFDDDVESQGMAAVSVAFTAGQRPDVLTVPVAALVALAEGGYGVQVVDGTATSVVAVETGLFADGKVEITGTGLAAGTKVAMPS</sequence>
<proteinExistence type="predicted"/>
<dbReference type="SUPFAM" id="SSF47090">
    <property type="entry name" value="PGBD-like"/>
    <property type="match status" value="1"/>
</dbReference>
<evidence type="ECO:0000313" key="2">
    <source>
        <dbReference type="EMBL" id="GID51696.1"/>
    </source>
</evidence>
<dbReference type="RefSeq" id="WP_203792430.1">
    <property type="nucleotide sequence ID" value="NZ_BAAAQE010000090.1"/>
</dbReference>
<reference evidence="2 3" key="1">
    <citation type="submission" date="2021-01" db="EMBL/GenBank/DDBJ databases">
        <title>Whole genome shotgun sequence of Actinoplanes couchii NBRC 106145.</title>
        <authorList>
            <person name="Komaki H."/>
            <person name="Tamura T."/>
        </authorList>
    </citation>
    <scope>NUCLEOTIDE SEQUENCE [LARGE SCALE GENOMIC DNA]</scope>
    <source>
        <strain evidence="2 3">NBRC 106145</strain>
    </source>
</reference>
<gene>
    <name evidence="2" type="ORF">Aco03nite_001000</name>
</gene>
<dbReference type="Gene3D" id="2.40.420.20">
    <property type="match status" value="1"/>
</dbReference>
<evidence type="ECO:0000259" key="1">
    <source>
        <dbReference type="Pfam" id="PF01471"/>
    </source>
</evidence>
<dbReference type="InterPro" id="IPR002477">
    <property type="entry name" value="Peptidoglycan-bd-like"/>
</dbReference>
<feature type="domain" description="Peptidoglycan binding-like" evidence="1">
    <location>
        <begin position="122"/>
        <end position="169"/>
    </location>
</feature>
<organism evidence="2 3">
    <name type="scientific">Actinoplanes couchii</name>
    <dbReference type="NCBI Taxonomy" id="403638"/>
    <lineage>
        <taxon>Bacteria</taxon>
        <taxon>Bacillati</taxon>
        <taxon>Actinomycetota</taxon>
        <taxon>Actinomycetes</taxon>
        <taxon>Micromonosporales</taxon>
        <taxon>Micromonosporaceae</taxon>
        <taxon>Actinoplanes</taxon>
    </lineage>
</organism>
<dbReference type="InterPro" id="IPR036366">
    <property type="entry name" value="PGBDSf"/>
</dbReference>
<dbReference type="Gene3D" id="1.10.101.10">
    <property type="entry name" value="PGBD-like superfamily/PGBD"/>
    <property type="match status" value="1"/>
</dbReference>
<accession>A0ABQ3WZI5</accession>
<protein>
    <submittedName>
        <fullName evidence="2">Peptidoglycan-binding protein</fullName>
    </submittedName>
</protein>